<organism evidence="2 3">
    <name type="scientific">Daphnia magna</name>
    <dbReference type="NCBI Taxonomy" id="35525"/>
    <lineage>
        <taxon>Eukaryota</taxon>
        <taxon>Metazoa</taxon>
        <taxon>Ecdysozoa</taxon>
        <taxon>Arthropoda</taxon>
        <taxon>Crustacea</taxon>
        <taxon>Branchiopoda</taxon>
        <taxon>Diplostraca</taxon>
        <taxon>Cladocera</taxon>
        <taxon>Anomopoda</taxon>
        <taxon>Daphniidae</taxon>
        <taxon>Daphnia</taxon>
    </lineage>
</organism>
<dbReference type="InterPro" id="IPR043502">
    <property type="entry name" value="DNA/RNA_pol_sf"/>
</dbReference>
<dbReference type="AlphaFoldDB" id="A0A162BYE1"/>
<evidence type="ECO:0000259" key="1">
    <source>
        <dbReference type="PROSITE" id="PS50878"/>
    </source>
</evidence>
<keyword evidence="3" id="KW-1185">Reference proteome</keyword>
<dbReference type="InterPro" id="IPR052055">
    <property type="entry name" value="Hepadnavirus_pol/RT"/>
</dbReference>
<dbReference type="GO" id="GO:0071897">
    <property type="term" value="P:DNA biosynthetic process"/>
    <property type="evidence" value="ECO:0007669"/>
    <property type="project" value="UniProtKB-ARBA"/>
</dbReference>
<dbReference type="CDD" id="cd03714">
    <property type="entry name" value="RT_DIRS1"/>
    <property type="match status" value="1"/>
</dbReference>
<dbReference type="PANTHER" id="PTHR33050:SF7">
    <property type="entry name" value="RIBONUCLEASE H"/>
    <property type="match status" value="1"/>
</dbReference>
<dbReference type="SUPFAM" id="SSF56672">
    <property type="entry name" value="DNA/RNA polymerases"/>
    <property type="match status" value="1"/>
</dbReference>
<dbReference type="Gene3D" id="3.30.70.270">
    <property type="match status" value="1"/>
</dbReference>
<feature type="non-terminal residue" evidence="2">
    <location>
        <position position="209"/>
    </location>
</feature>
<dbReference type="Proteomes" id="UP000076858">
    <property type="component" value="Unassembled WGS sequence"/>
</dbReference>
<dbReference type="InterPro" id="IPR000477">
    <property type="entry name" value="RT_dom"/>
</dbReference>
<proteinExistence type="predicted"/>
<dbReference type="PANTHER" id="PTHR33050">
    <property type="entry name" value="REVERSE TRANSCRIPTASE DOMAIN-CONTAINING PROTEIN"/>
    <property type="match status" value="1"/>
</dbReference>
<feature type="domain" description="Reverse transcriptase" evidence="1">
    <location>
        <begin position="1"/>
        <end position="177"/>
    </location>
</feature>
<gene>
    <name evidence="2" type="ORF">APZ42_005408</name>
</gene>
<feature type="non-terminal residue" evidence="2">
    <location>
        <position position="1"/>
    </location>
</feature>
<dbReference type="EMBL" id="LRGB01015261">
    <property type="protein sequence ID" value="KZR98940.1"/>
    <property type="molecule type" value="Genomic_DNA"/>
</dbReference>
<sequence>TVVPSPVAMNEEMKAVCNKEVRDLLQKEAIKRVGLNEPFQNRRFTDSKKYHKRRGLVCKIRPKRCLFNRPYPPKPSNISLFQVEESYYRFSSLPFGLASAPRIFTKLLKVPISVLRGSGVRLVIYLDDILIMNENKQGAEKDLNTVLNLFQELGFVINWEKSILVPSQTIEYLGVIINSCFLSFTLPDQKVKSITALGEQALLETEVSL</sequence>
<dbReference type="PROSITE" id="PS50878">
    <property type="entry name" value="RT_POL"/>
    <property type="match status" value="1"/>
</dbReference>
<dbReference type="InterPro" id="IPR043128">
    <property type="entry name" value="Rev_trsase/Diguanyl_cyclase"/>
</dbReference>
<reference evidence="2 3" key="1">
    <citation type="submission" date="2016-03" db="EMBL/GenBank/DDBJ databases">
        <title>EvidentialGene: Evidence-directed Construction of Genes on Genomes.</title>
        <authorList>
            <person name="Gilbert D.G."/>
            <person name="Choi J.-H."/>
            <person name="Mockaitis K."/>
            <person name="Colbourne J."/>
            <person name="Pfrender M."/>
        </authorList>
    </citation>
    <scope>NUCLEOTIDE SEQUENCE [LARGE SCALE GENOMIC DNA]</scope>
    <source>
        <strain evidence="2 3">Xinb3</strain>
        <tissue evidence="2">Complete organism</tissue>
    </source>
</reference>
<accession>A0A162BYE1</accession>
<dbReference type="Pfam" id="PF00078">
    <property type="entry name" value="RVT_1"/>
    <property type="match status" value="1"/>
</dbReference>
<evidence type="ECO:0000313" key="3">
    <source>
        <dbReference type="Proteomes" id="UP000076858"/>
    </source>
</evidence>
<comment type="caution">
    <text evidence="2">The sequence shown here is derived from an EMBL/GenBank/DDBJ whole genome shotgun (WGS) entry which is preliminary data.</text>
</comment>
<name>A0A162BYE1_9CRUS</name>
<evidence type="ECO:0000313" key="2">
    <source>
        <dbReference type="EMBL" id="KZR98940.1"/>
    </source>
</evidence>
<protein>
    <recommendedName>
        <fullName evidence="1">Reverse transcriptase domain-containing protein</fullName>
    </recommendedName>
</protein>